<dbReference type="RefSeq" id="WP_342020019.1">
    <property type="nucleotide sequence ID" value="NZ_JBBYAK010000001.1"/>
</dbReference>
<keyword evidence="2" id="KW-1185">Reference proteome</keyword>
<dbReference type="Proteomes" id="UP001459714">
    <property type="component" value="Unassembled WGS sequence"/>
</dbReference>
<evidence type="ECO:0000313" key="1">
    <source>
        <dbReference type="EMBL" id="MEL3956956.1"/>
    </source>
</evidence>
<sequence>MTTRPFLVTILNRKLLLFGGETPSRHHFEAINALFWRRDLFSSPF</sequence>
<organism evidence="1 2">
    <name type="scientific">Caldifermentibacillus hisashii</name>
    <dbReference type="NCBI Taxonomy" id="996558"/>
    <lineage>
        <taxon>Bacteria</taxon>
        <taxon>Bacillati</taxon>
        <taxon>Bacillota</taxon>
        <taxon>Bacilli</taxon>
        <taxon>Bacillales</taxon>
        <taxon>Bacillaceae</taxon>
        <taxon>Caldifermentibacillus</taxon>
    </lineage>
</organism>
<reference evidence="1 2" key="1">
    <citation type="submission" date="2024-03" db="EMBL/GenBank/DDBJ databases">
        <title>Bacilli Hybrid Assemblies.</title>
        <authorList>
            <person name="Kovac J."/>
        </authorList>
    </citation>
    <scope>NUCLEOTIDE SEQUENCE [LARGE SCALE GENOMIC DNA]</scope>
    <source>
        <strain evidence="1 2">FSL M8-0022</strain>
    </source>
</reference>
<dbReference type="EMBL" id="JBBYAK010000001">
    <property type="protein sequence ID" value="MEL3956956.1"/>
    <property type="molecule type" value="Genomic_DNA"/>
</dbReference>
<comment type="caution">
    <text evidence="1">The sequence shown here is derived from an EMBL/GenBank/DDBJ whole genome shotgun (WGS) entry which is preliminary data.</text>
</comment>
<name>A0ABU9JY16_9BACI</name>
<gene>
    <name evidence="1" type="ORF">NST17_07065</name>
</gene>
<proteinExistence type="predicted"/>
<protein>
    <submittedName>
        <fullName evidence="1">Uncharacterized protein</fullName>
    </submittedName>
</protein>
<evidence type="ECO:0000313" key="2">
    <source>
        <dbReference type="Proteomes" id="UP001459714"/>
    </source>
</evidence>
<accession>A0ABU9JY16</accession>